<keyword evidence="7" id="KW-0227">DNA damage</keyword>
<keyword evidence="6" id="KW-0479">Metal-binding</keyword>
<evidence type="ECO:0000256" key="2">
    <source>
        <dbReference type="ARBA" id="ARBA00006521"/>
    </source>
</evidence>
<evidence type="ECO:0000256" key="8">
    <source>
        <dbReference type="ARBA" id="ARBA00022801"/>
    </source>
</evidence>
<comment type="catalytic activity">
    <reaction evidence="1">
        <text>Hydrolyzes single-stranded DNA or mismatched double-stranded DNA and polynucleotides, releasing free uracil.</text>
        <dbReference type="EC" id="3.2.2.27"/>
    </reaction>
</comment>
<dbReference type="SMART" id="SM00987">
    <property type="entry name" value="UreE_C"/>
    <property type="match status" value="1"/>
</dbReference>
<dbReference type="Pfam" id="PF03167">
    <property type="entry name" value="UDG"/>
    <property type="match status" value="1"/>
</dbReference>
<dbReference type="GO" id="GO:0006281">
    <property type="term" value="P:DNA repair"/>
    <property type="evidence" value="ECO:0007669"/>
    <property type="project" value="UniProtKB-KW"/>
</dbReference>
<evidence type="ECO:0000256" key="1">
    <source>
        <dbReference type="ARBA" id="ARBA00001400"/>
    </source>
</evidence>
<reference evidence="13" key="1">
    <citation type="submission" date="2020-05" db="EMBL/GenBank/DDBJ databases">
        <authorList>
            <person name="Chiriac C."/>
            <person name="Salcher M."/>
            <person name="Ghai R."/>
            <person name="Kavagutti S V."/>
        </authorList>
    </citation>
    <scope>NUCLEOTIDE SEQUENCE</scope>
</reference>
<keyword evidence="11" id="KW-0234">DNA repair</keyword>
<dbReference type="PANTHER" id="PTHR33693">
    <property type="entry name" value="TYPE-5 URACIL-DNA GLYCOSYLASE"/>
    <property type="match status" value="1"/>
</dbReference>
<evidence type="ECO:0000256" key="10">
    <source>
        <dbReference type="ARBA" id="ARBA00023014"/>
    </source>
</evidence>
<evidence type="ECO:0000256" key="5">
    <source>
        <dbReference type="ARBA" id="ARBA00022485"/>
    </source>
</evidence>
<dbReference type="InterPro" id="IPR005273">
    <property type="entry name" value="Ura-DNA_glyco_family4"/>
</dbReference>
<dbReference type="NCBIfam" id="TIGR00758">
    <property type="entry name" value="UDG_fam4"/>
    <property type="match status" value="1"/>
</dbReference>
<dbReference type="InterPro" id="IPR036895">
    <property type="entry name" value="Uracil-DNA_glycosylase-like_sf"/>
</dbReference>
<dbReference type="AlphaFoldDB" id="A0A6J7CQZ7"/>
<keyword evidence="8" id="KW-0378">Hydrolase</keyword>
<dbReference type="GO" id="GO:0004844">
    <property type="term" value="F:uracil DNA N-glycosylase activity"/>
    <property type="evidence" value="ECO:0007669"/>
    <property type="project" value="UniProtKB-EC"/>
</dbReference>
<dbReference type="PANTHER" id="PTHR33693:SF1">
    <property type="entry name" value="TYPE-4 URACIL-DNA GLYCOSYLASE"/>
    <property type="match status" value="1"/>
</dbReference>
<dbReference type="InterPro" id="IPR051536">
    <property type="entry name" value="UDG_Type-4/5"/>
</dbReference>
<evidence type="ECO:0000256" key="6">
    <source>
        <dbReference type="ARBA" id="ARBA00022723"/>
    </source>
</evidence>
<dbReference type="GO" id="GO:0051539">
    <property type="term" value="F:4 iron, 4 sulfur cluster binding"/>
    <property type="evidence" value="ECO:0007669"/>
    <property type="project" value="UniProtKB-KW"/>
</dbReference>
<dbReference type="InterPro" id="IPR005122">
    <property type="entry name" value="Uracil-DNA_glycosylase-like"/>
</dbReference>
<dbReference type="EMBL" id="CAFBLU010000001">
    <property type="protein sequence ID" value="CAB4859338.1"/>
    <property type="molecule type" value="Genomic_DNA"/>
</dbReference>
<feature type="domain" description="Uracil-DNA glycosylase-like" evidence="12">
    <location>
        <begin position="20"/>
        <end position="176"/>
    </location>
</feature>
<dbReference type="GO" id="GO:0046872">
    <property type="term" value="F:metal ion binding"/>
    <property type="evidence" value="ECO:0007669"/>
    <property type="project" value="UniProtKB-KW"/>
</dbReference>
<proteinExistence type="inferred from homology"/>
<protein>
    <recommendedName>
        <fullName evidence="4">Type-4 uracil-DNA glycosylase</fullName>
        <ecNumber evidence="3">3.2.2.27</ecNumber>
    </recommendedName>
</protein>
<gene>
    <name evidence="13" type="ORF">UFOPK3444_00086</name>
</gene>
<evidence type="ECO:0000256" key="3">
    <source>
        <dbReference type="ARBA" id="ARBA00012030"/>
    </source>
</evidence>
<keyword evidence="5" id="KW-0004">4Fe-4S</keyword>
<dbReference type="CDD" id="cd10030">
    <property type="entry name" value="UDG-F4_TTUDGA_SPO1dp_like"/>
    <property type="match status" value="1"/>
</dbReference>
<organism evidence="13">
    <name type="scientific">freshwater metagenome</name>
    <dbReference type="NCBI Taxonomy" id="449393"/>
    <lineage>
        <taxon>unclassified sequences</taxon>
        <taxon>metagenomes</taxon>
        <taxon>ecological metagenomes</taxon>
    </lineage>
</organism>
<dbReference type="SUPFAM" id="SSF52141">
    <property type="entry name" value="Uracil-DNA glycosylase-like"/>
    <property type="match status" value="1"/>
</dbReference>
<dbReference type="SMART" id="SM00986">
    <property type="entry name" value="UDG"/>
    <property type="match status" value="1"/>
</dbReference>
<dbReference type="Gene3D" id="3.40.470.10">
    <property type="entry name" value="Uracil-DNA glycosylase-like domain"/>
    <property type="match status" value="1"/>
</dbReference>
<evidence type="ECO:0000259" key="12">
    <source>
        <dbReference type="SMART" id="SM00986"/>
    </source>
</evidence>
<comment type="similarity">
    <text evidence="2">Belongs to the uracil-DNA glycosylase (UDG) superfamily. Type 4 (UDGa) family.</text>
</comment>
<dbReference type="EC" id="3.2.2.27" evidence="3"/>
<sequence>MEAQGCQRCELAESRGHVVFGEGRADANVFFIGEAPGRLEDEQGLPFVGRSGVLLRSLLADAGVAEEEVFITSVIKCRPPDNRDPKRDEISACSGWLEAQVQLIAPLLICTLGNFALRLVRGDRAGISSVHGVPEEREVFGHAALVLPLFHPAAALRSTQTRSLLRDDIAQIPALLREAERQRSASPSA</sequence>
<keyword evidence="10" id="KW-0411">Iron-sulfur</keyword>
<evidence type="ECO:0000256" key="7">
    <source>
        <dbReference type="ARBA" id="ARBA00022763"/>
    </source>
</evidence>
<keyword evidence="9" id="KW-0408">Iron</keyword>
<evidence type="ECO:0000256" key="4">
    <source>
        <dbReference type="ARBA" id="ARBA00019403"/>
    </source>
</evidence>
<evidence type="ECO:0000256" key="9">
    <source>
        <dbReference type="ARBA" id="ARBA00023004"/>
    </source>
</evidence>
<name>A0A6J7CQZ7_9ZZZZ</name>
<evidence type="ECO:0000313" key="13">
    <source>
        <dbReference type="EMBL" id="CAB4859338.1"/>
    </source>
</evidence>
<accession>A0A6J7CQZ7</accession>
<evidence type="ECO:0000256" key="11">
    <source>
        <dbReference type="ARBA" id="ARBA00023204"/>
    </source>
</evidence>